<evidence type="ECO:0000313" key="3">
    <source>
        <dbReference type="Proteomes" id="UP000691718"/>
    </source>
</evidence>
<dbReference type="AlphaFoldDB" id="A0A8S3WFT7"/>
<dbReference type="GO" id="GO:0004482">
    <property type="term" value="F:mRNA 5'-cap (guanine-N7-)-methyltransferase activity"/>
    <property type="evidence" value="ECO:0007669"/>
    <property type="project" value="InterPro"/>
</dbReference>
<organism evidence="2 3">
    <name type="scientific">Parnassius apollo</name>
    <name type="common">Apollo butterfly</name>
    <name type="synonym">Papilio apollo</name>
    <dbReference type="NCBI Taxonomy" id="110799"/>
    <lineage>
        <taxon>Eukaryota</taxon>
        <taxon>Metazoa</taxon>
        <taxon>Ecdysozoa</taxon>
        <taxon>Arthropoda</taxon>
        <taxon>Hexapoda</taxon>
        <taxon>Insecta</taxon>
        <taxon>Pterygota</taxon>
        <taxon>Neoptera</taxon>
        <taxon>Endopterygota</taxon>
        <taxon>Lepidoptera</taxon>
        <taxon>Glossata</taxon>
        <taxon>Ditrysia</taxon>
        <taxon>Papilionoidea</taxon>
        <taxon>Papilionidae</taxon>
        <taxon>Parnassiinae</taxon>
        <taxon>Parnassini</taxon>
        <taxon>Parnassius</taxon>
        <taxon>Parnassius</taxon>
    </lineage>
</organism>
<proteinExistence type="predicted"/>
<comment type="caution">
    <text evidence="2">The sequence shown here is derived from an EMBL/GenBank/DDBJ whole genome shotgun (WGS) entry which is preliminary data.</text>
</comment>
<evidence type="ECO:0000313" key="2">
    <source>
        <dbReference type="EMBL" id="CAG4957124.1"/>
    </source>
</evidence>
<dbReference type="OrthoDB" id="7445678at2759"/>
<dbReference type="GO" id="GO:0005524">
    <property type="term" value="F:ATP binding"/>
    <property type="evidence" value="ECO:0007669"/>
    <property type="project" value="InterPro"/>
</dbReference>
<sequence length="160" mass="18413">MTEFEAAKFLWRRHPGYREKSDEWMTVLLFMNRSVGGYPTVLIPQFAAHASQDTLSLGLSILKYALQNNLFRMEVHSLLDISKPLHVDHIQLIKDLGSIPLNLPPQPENMIRQRLREGLPTIVKNREMLAIFNTKAEAEEETLKKDVLAIRPINPKLCKI</sequence>
<protein>
    <submittedName>
        <fullName evidence="2">(apollo) hypothetical protein</fullName>
    </submittedName>
</protein>
<accession>A0A8S3WFT7</accession>
<dbReference type="EMBL" id="CAJQZP010000341">
    <property type="protein sequence ID" value="CAG4957124.1"/>
    <property type="molecule type" value="Genomic_DNA"/>
</dbReference>
<gene>
    <name evidence="2" type="ORF">PAPOLLO_LOCUS5642</name>
</gene>
<dbReference type="Pfam" id="PF00946">
    <property type="entry name" value="Mononeg_RNA_pol"/>
    <property type="match status" value="1"/>
</dbReference>
<reference evidence="2" key="1">
    <citation type="submission" date="2021-04" db="EMBL/GenBank/DDBJ databases">
        <authorList>
            <person name="Tunstrom K."/>
        </authorList>
    </citation>
    <scope>NUCLEOTIDE SEQUENCE</scope>
</reference>
<dbReference type="InterPro" id="IPR014023">
    <property type="entry name" value="Mononeg_RNA_pol_cat"/>
</dbReference>
<name>A0A8S3WFT7_PARAO</name>
<dbReference type="GO" id="GO:0003968">
    <property type="term" value="F:RNA-directed RNA polymerase activity"/>
    <property type="evidence" value="ECO:0007669"/>
    <property type="project" value="InterPro"/>
</dbReference>
<evidence type="ECO:0000259" key="1">
    <source>
        <dbReference type="Pfam" id="PF00946"/>
    </source>
</evidence>
<keyword evidence="3" id="KW-1185">Reference proteome</keyword>
<feature type="domain" description="RdRp catalytic" evidence="1">
    <location>
        <begin position="4"/>
        <end position="158"/>
    </location>
</feature>
<dbReference type="Proteomes" id="UP000691718">
    <property type="component" value="Unassembled WGS sequence"/>
</dbReference>